<evidence type="ECO:0000256" key="10">
    <source>
        <dbReference type="SAM" id="MobiDB-lite"/>
    </source>
</evidence>
<keyword evidence="3" id="KW-1003">Cell membrane</keyword>
<dbReference type="PROSITE" id="PS50893">
    <property type="entry name" value="ABC_TRANSPORTER_2"/>
    <property type="match status" value="2"/>
</dbReference>
<evidence type="ECO:0000256" key="2">
    <source>
        <dbReference type="ARBA" id="ARBA00022448"/>
    </source>
</evidence>
<feature type="domain" description="ABC transporter" evidence="11">
    <location>
        <begin position="268"/>
        <end position="513"/>
    </location>
</feature>
<dbReference type="FunFam" id="3.40.50.300:FF:000127">
    <property type="entry name" value="Ribose import ATP-binding protein RbsA"/>
    <property type="match status" value="1"/>
</dbReference>
<reference evidence="12 13" key="1">
    <citation type="submission" date="2016-04" db="EMBL/GenBank/DDBJ databases">
        <authorList>
            <person name="Evans L.H."/>
            <person name="Alamgir A."/>
            <person name="Owens N."/>
            <person name="Weber N.D."/>
            <person name="Virtaneva K."/>
            <person name="Barbian K."/>
            <person name="Babar A."/>
            <person name="Rosenke K."/>
        </authorList>
    </citation>
    <scope>NUCLEOTIDE SEQUENCE [LARGE SCALE GENOMIC DNA]</scope>
    <source>
        <strain evidence="12 13">IFM 0406</strain>
    </source>
</reference>
<dbReference type="InterPro" id="IPR003439">
    <property type="entry name" value="ABC_transporter-like_ATP-bd"/>
</dbReference>
<keyword evidence="5" id="KW-0677">Repeat</keyword>
<dbReference type="CDD" id="cd03215">
    <property type="entry name" value="ABC_Carb_Monos_II"/>
    <property type="match status" value="1"/>
</dbReference>
<keyword evidence="8" id="KW-1278">Translocase</keyword>
<organism evidence="12 13">
    <name type="scientific">Nocardia terpenica</name>
    <dbReference type="NCBI Taxonomy" id="455432"/>
    <lineage>
        <taxon>Bacteria</taxon>
        <taxon>Bacillati</taxon>
        <taxon>Actinomycetota</taxon>
        <taxon>Actinomycetes</taxon>
        <taxon>Mycobacteriales</taxon>
        <taxon>Nocardiaceae</taxon>
        <taxon>Nocardia</taxon>
    </lineage>
</organism>
<dbReference type="InterPro" id="IPR027417">
    <property type="entry name" value="P-loop_NTPase"/>
</dbReference>
<feature type="region of interest" description="Disordered" evidence="10">
    <location>
        <begin position="517"/>
        <end position="536"/>
    </location>
</feature>
<dbReference type="SMART" id="SM00382">
    <property type="entry name" value="AAA"/>
    <property type="match status" value="2"/>
</dbReference>
<dbReference type="AlphaFoldDB" id="A0A164HYL6"/>
<dbReference type="EMBL" id="LWGR01000021">
    <property type="protein sequence ID" value="KZM68935.1"/>
    <property type="molecule type" value="Genomic_DNA"/>
</dbReference>
<keyword evidence="9" id="KW-0472">Membrane</keyword>
<keyword evidence="2" id="KW-0813">Transport</keyword>
<dbReference type="PROSITE" id="PS00211">
    <property type="entry name" value="ABC_TRANSPORTER_1"/>
    <property type="match status" value="1"/>
</dbReference>
<feature type="domain" description="ABC transporter" evidence="11">
    <location>
        <begin position="13"/>
        <end position="249"/>
    </location>
</feature>
<proteinExistence type="predicted"/>
<dbReference type="GO" id="GO:0005886">
    <property type="term" value="C:plasma membrane"/>
    <property type="evidence" value="ECO:0007669"/>
    <property type="project" value="UniProtKB-SubCell"/>
</dbReference>
<evidence type="ECO:0000259" key="11">
    <source>
        <dbReference type="PROSITE" id="PS50893"/>
    </source>
</evidence>
<comment type="subcellular location">
    <subcellularLocation>
        <location evidence="1">Cell membrane</location>
        <topology evidence="1">Peripheral membrane protein</topology>
    </subcellularLocation>
</comment>
<dbReference type="Gene3D" id="3.40.50.300">
    <property type="entry name" value="P-loop containing nucleotide triphosphate hydrolases"/>
    <property type="match status" value="2"/>
</dbReference>
<evidence type="ECO:0000256" key="6">
    <source>
        <dbReference type="ARBA" id="ARBA00022741"/>
    </source>
</evidence>
<dbReference type="SUPFAM" id="SSF52540">
    <property type="entry name" value="P-loop containing nucleoside triphosphate hydrolases"/>
    <property type="match status" value="2"/>
</dbReference>
<evidence type="ECO:0000256" key="9">
    <source>
        <dbReference type="ARBA" id="ARBA00023136"/>
    </source>
</evidence>
<dbReference type="InterPro" id="IPR017871">
    <property type="entry name" value="ABC_transporter-like_CS"/>
</dbReference>
<evidence type="ECO:0000256" key="5">
    <source>
        <dbReference type="ARBA" id="ARBA00022737"/>
    </source>
</evidence>
<gene>
    <name evidence="12" type="ORF">AWN90_14335</name>
</gene>
<dbReference type="PANTHER" id="PTHR43790">
    <property type="entry name" value="CARBOHYDRATE TRANSPORT ATP-BINDING PROTEIN MG119-RELATED"/>
    <property type="match status" value="1"/>
</dbReference>
<evidence type="ECO:0000313" key="13">
    <source>
        <dbReference type="Proteomes" id="UP000076512"/>
    </source>
</evidence>
<dbReference type="Proteomes" id="UP000076512">
    <property type="component" value="Unassembled WGS sequence"/>
</dbReference>
<keyword evidence="4" id="KW-0762">Sugar transport</keyword>
<protein>
    <recommendedName>
        <fullName evidence="11">ABC transporter domain-containing protein</fullName>
    </recommendedName>
</protein>
<accession>A0A164HYL6</accession>
<comment type="caution">
    <text evidence="12">The sequence shown here is derived from an EMBL/GenBank/DDBJ whole genome shotgun (WGS) entry which is preliminary data.</text>
</comment>
<name>A0A164HYL6_9NOCA</name>
<evidence type="ECO:0000256" key="4">
    <source>
        <dbReference type="ARBA" id="ARBA00022597"/>
    </source>
</evidence>
<evidence type="ECO:0000256" key="3">
    <source>
        <dbReference type="ARBA" id="ARBA00022475"/>
    </source>
</evidence>
<keyword evidence="13" id="KW-1185">Reference proteome</keyword>
<dbReference type="GO" id="GO:0005524">
    <property type="term" value="F:ATP binding"/>
    <property type="evidence" value="ECO:0007669"/>
    <property type="project" value="UniProtKB-KW"/>
</dbReference>
<dbReference type="OrthoDB" id="7757085at2"/>
<evidence type="ECO:0000256" key="7">
    <source>
        <dbReference type="ARBA" id="ARBA00022840"/>
    </source>
</evidence>
<dbReference type="CDD" id="cd03216">
    <property type="entry name" value="ABC_Carb_Monos_I"/>
    <property type="match status" value="1"/>
</dbReference>
<dbReference type="GO" id="GO:0016887">
    <property type="term" value="F:ATP hydrolysis activity"/>
    <property type="evidence" value="ECO:0007669"/>
    <property type="project" value="InterPro"/>
</dbReference>
<dbReference type="Pfam" id="PF00005">
    <property type="entry name" value="ABC_tran"/>
    <property type="match status" value="2"/>
</dbReference>
<dbReference type="InterPro" id="IPR003593">
    <property type="entry name" value="AAA+_ATPase"/>
</dbReference>
<evidence type="ECO:0000256" key="8">
    <source>
        <dbReference type="ARBA" id="ARBA00022967"/>
    </source>
</evidence>
<evidence type="ECO:0000256" key="1">
    <source>
        <dbReference type="ARBA" id="ARBA00004202"/>
    </source>
</evidence>
<dbReference type="InterPro" id="IPR050107">
    <property type="entry name" value="ABC_carbohydrate_import_ATPase"/>
</dbReference>
<dbReference type="STRING" id="455432.AWN90_14335"/>
<evidence type="ECO:0000313" key="12">
    <source>
        <dbReference type="EMBL" id="KZM68935.1"/>
    </source>
</evidence>
<dbReference type="RefSeq" id="WP_067580956.1">
    <property type="nucleotide sequence ID" value="NZ_JABMCZ010000002.1"/>
</dbReference>
<dbReference type="PANTHER" id="PTHR43790:SF3">
    <property type="entry name" value="D-ALLOSE IMPORT ATP-BINDING PROTEIN ALSA-RELATED"/>
    <property type="match status" value="1"/>
</dbReference>
<sequence>MTATQTHDDTVLLTMSGIVKEFPGVRALRGVELTLRRGEVLALLGENGAGKSTLMNILAGVFPPDGGTIEIDGSPAHLRSPKDAARHGVAMIHQELNLVPELSIADNLFLGQELRTARGTLDRSAMDARTRELLARVGLPLPPRRLVRQCRLAEQQLIEVAKALNHDLRVLVMDEPTSALTESEAQRLFTVIRTLTGHGVGVVYISHRIEELEQIADTVMVLRDGAHVGRRPMRSTDRAELIGLMVGRPLGELFPRRPEQHSDGPVRLRVDDLRTAPGPGSDAVALQGISFEVAEGEIVGLAGLMGAGRSEVLEALYGAGHGVTGDIRLSGRGYRPHGPRRAIVRGFALVAEDRKAQSLVLGNTVRFNASLAALRRYLRPWRTIDTRRERAEVGAQLAELRVKAASQATAVGTLSGGNQQKVVLAKCLLTRPSVLLVDEPTRGIDVGAKAEVHALLDRLARDGAAVLAVSSELPELIGMCDRILVLCEGRLTGEFHRDPARGAPFDQEAILAAAMARPAATRPAAPVPPDDREESA</sequence>
<keyword evidence="7" id="KW-0067">ATP-binding</keyword>
<keyword evidence="6" id="KW-0547">Nucleotide-binding</keyword>